<evidence type="ECO:0000313" key="3">
    <source>
        <dbReference type="EMBL" id="RTI61437.1"/>
    </source>
</evidence>
<dbReference type="InterPro" id="IPR011032">
    <property type="entry name" value="GroES-like_sf"/>
</dbReference>
<dbReference type="AlphaFoldDB" id="A0A430VV55"/>
<gene>
    <name evidence="3" type="ORF">CSW14_00945</name>
</gene>
<evidence type="ECO:0000259" key="2">
    <source>
        <dbReference type="Pfam" id="PF08240"/>
    </source>
</evidence>
<feature type="non-terminal residue" evidence="3">
    <location>
        <position position="75"/>
    </location>
</feature>
<accession>A0A430VV55</accession>
<dbReference type="InterPro" id="IPR013154">
    <property type="entry name" value="ADH-like_N"/>
</dbReference>
<reference evidence="3 4" key="1">
    <citation type="journal article" date="2019" name="Extremophiles">
        <title>Biogeography of thermophiles and predominance of Thermus scotoductus in domestic water heaters.</title>
        <authorList>
            <person name="Wilpiszeski R.L."/>
            <person name="Zhang Z."/>
            <person name="House C.H."/>
        </authorList>
    </citation>
    <scope>NUCLEOTIDE SEQUENCE [LARGE SCALE GENOMIC DNA]</scope>
    <source>
        <strain evidence="3 4">1_S1</strain>
    </source>
</reference>
<dbReference type="PANTHER" id="PTHR44154:SF1">
    <property type="entry name" value="QUINONE OXIDOREDUCTASE"/>
    <property type="match status" value="1"/>
</dbReference>
<proteinExistence type="predicted"/>
<comment type="caution">
    <text evidence="3">The sequence shown here is derived from an EMBL/GenBank/DDBJ whole genome shotgun (WGS) entry which is preliminary data.</text>
</comment>
<organism evidence="3 4">
    <name type="scientific">Thermus scotoductus</name>
    <dbReference type="NCBI Taxonomy" id="37636"/>
    <lineage>
        <taxon>Bacteria</taxon>
        <taxon>Thermotogati</taxon>
        <taxon>Deinococcota</taxon>
        <taxon>Deinococci</taxon>
        <taxon>Thermales</taxon>
        <taxon>Thermaceae</taxon>
        <taxon>Thermus</taxon>
    </lineage>
</organism>
<feature type="domain" description="Alcohol dehydrogenase-like N-terminal" evidence="2">
    <location>
        <begin position="26"/>
        <end position="74"/>
    </location>
</feature>
<sequence>MKAVRVHQTGGPEVLALEDLPTPEPGPGEVLVKLLAIGVNYIDTYKRKGLYPMPLSFTLGEEGAGVVEKVGEGVV</sequence>
<dbReference type="InterPro" id="IPR051603">
    <property type="entry name" value="Zinc-ADH_QOR/CCCR"/>
</dbReference>
<protein>
    <submittedName>
        <fullName evidence="3">NADPH:quinone reductase</fullName>
    </submittedName>
</protein>
<dbReference type="Pfam" id="PF08240">
    <property type="entry name" value="ADH_N"/>
    <property type="match status" value="1"/>
</dbReference>
<dbReference type="EMBL" id="PEMW01000020">
    <property type="protein sequence ID" value="RTI61437.1"/>
    <property type="molecule type" value="Genomic_DNA"/>
</dbReference>
<dbReference type="SUPFAM" id="SSF50129">
    <property type="entry name" value="GroES-like"/>
    <property type="match status" value="1"/>
</dbReference>
<dbReference type="PANTHER" id="PTHR44154">
    <property type="entry name" value="QUINONE OXIDOREDUCTASE"/>
    <property type="match status" value="1"/>
</dbReference>
<keyword evidence="1" id="KW-0521">NADP</keyword>
<evidence type="ECO:0000256" key="1">
    <source>
        <dbReference type="ARBA" id="ARBA00022857"/>
    </source>
</evidence>
<dbReference type="Gene3D" id="3.90.180.10">
    <property type="entry name" value="Medium-chain alcohol dehydrogenases, catalytic domain"/>
    <property type="match status" value="1"/>
</dbReference>
<evidence type="ECO:0000313" key="4">
    <source>
        <dbReference type="Proteomes" id="UP000287467"/>
    </source>
</evidence>
<dbReference type="Proteomes" id="UP000287467">
    <property type="component" value="Unassembled WGS sequence"/>
</dbReference>
<name>A0A430VV55_THESC</name>
<dbReference type="RefSeq" id="WP_153185754.1">
    <property type="nucleotide sequence ID" value="NZ_PEMW01000020.1"/>
</dbReference>